<comment type="subcellular location">
    <subcellularLocation>
        <location evidence="1">Cell projection</location>
        <location evidence="1">Cilium</location>
    </subcellularLocation>
</comment>
<feature type="coiled-coil region" evidence="7">
    <location>
        <begin position="158"/>
        <end position="185"/>
    </location>
</feature>
<evidence type="ECO:0000256" key="8">
    <source>
        <dbReference type="SAM" id="MobiDB-lite"/>
    </source>
</evidence>
<dbReference type="InterPro" id="IPR051885">
    <property type="entry name" value="CC_CF"/>
</dbReference>
<dbReference type="CTD" id="29070"/>
<evidence type="ECO:0000256" key="7">
    <source>
        <dbReference type="SAM" id="Coils"/>
    </source>
</evidence>
<dbReference type="Proteomes" id="UP000752171">
    <property type="component" value="Unassembled WGS sequence"/>
</dbReference>
<evidence type="ECO:0000313" key="11">
    <source>
        <dbReference type="Ensembl" id="ENSAMXP00005056843.1"/>
    </source>
</evidence>
<name>A0A8B9LW86_ASTMX</name>
<evidence type="ECO:0000256" key="6">
    <source>
        <dbReference type="ARBA" id="ARBA00044798"/>
    </source>
</evidence>
<evidence type="ECO:0000313" key="10">
    <source>
        <dbReference type="EMBL" id="KAG9272013.1"/>
    </source>
</evidence>
<comment type="similarity">
    <text evidence="5">Belongs to the CFAP263 family.</text>
</comment>
<accession>A0A8B9LW86</accession>
<dbReference type="AlphaFoldDB" id="A0A8B9LW86"/>
<keyword evidence="4" id="KW-0966">Cell projection</keyword>
<sequence>MFTIATMKDPEKGSFTKADMKLTREQLEDLRRFNAALQAENEMFEHQALVSQAVPEHLDSVASMAHGHPGRRRQSKVLRPSQKESSQLLGLEQKVFIAQREMEELRNDLEKLRQSSDKETPAKRLCQKNTARHTQKRKLKLKMRQKEEVEKTFHKVDLQKLKIEKRQYIEQIDKLSQDLQQLSVQGGNMLKVFNQNRAKLQSLTLESESLSSDIASREGMLMKLEEQTQQVEKERAKAESKNKKLRTRLSEFHVPDVLSYVEVNALHTKLEQDNRFCERKVAIAEMGLKTLTKAWNKHRATAEAALPPI</sequence>
<feature type="region of interest" description="Disordered" evidence="8">
    <location>
        <begin position="64"/>
        <end position="86"/>
    </location>
</feature>
<evidence type="ECO:0000256" key="2">
    <source>
        <dbReference type="ARBA" id="ARBA00022794"/>
    </source>
</evidence>
<evidence type="ECO:0000256" key="5">
    <source>
        <dbReference type="ARBA" id="ARBA00044506"/>
    </source>
</evidence>
<dbReference type="Pfam" id="PF13870">
    <property type="entry name" value="CCDC113_CCDC96_CC"/>
    <property type="match status" value="1"/>
</dbReference>
<feature type="coiled-coil region" evidence="7">
    <location>
        <begin position="214"/>
        <end position="248"/>
    </location>
</feature>
<dbReference type="Ensembl" id="ENSAMXT00005061425.1">
    <property type="protein sequence ID" value="ENSAMXP00005056843.1"/>
    <property type="gene ID" value="ENSAMXG00005025196.1"/>
</dbReference>
<protein>
    <recommendedName>
        <fullName evidence="6">Cilia- and flagella-associated protein 263</fullName>
    </recommendedName>
</protein>
<keyword evidence="3 7" id="KW-0175">Coiled coil</keyword>
<evidence type="ECO:0000256" key="1">
    <source>
        <dbReference type="ARBA" id="ARBA00004138"/>
    </source>
</evidence>
<organism evidence="11 12">
    <name type="scientific">Astyanax mexicanus</name>
    <name type="common">Blind cave fish</name>
    <name type="synonym">Astyanax fasciatus mexicanus</name>
    <dbReference type="NCBI Taxonomy" id="7994"/>
    <lineage>
        <taxon>Eukaryota</taxon>
        <taxon>Metazoa</taxon>
        <taxon>Chordata</taxon>
        <taxon>Craniata</taxon>
        <taxon>Vertebrata</taxon>
        <taxon>Euteleostomi</taxon>
        <taxon>Actinopterygii</taxon>
        <taxon>Neopterygii</taxon>
        <taxon>Teleostei</taxon>
        <taxon>Ostariophysi</taxon>
        <taxon>Characiformes</taxon>
        <taxon>Characoidei</taxon>
        <taxon>Acestrorhamphidae</taxon>
        <taxon>Acestrorhamphinae</taxon>
        <taxon>Astyanax</taxon>
    </lineage>
</organism>
<dbReference type="PANTHER" id="PTHR15654:SF2">
    <property type="entry name" value="COILED-COIL DOMAIN-CONTAINING PROTEIN 113"/>
    <property type="match status" value="1"/>
</dbReference>
<feature type="coiled-coil region" evidence="7">
    <location>
        <begin position="20"/>
        <end position="47"/>
    </location>
</feature>
<dbReference type="OrthoDB" id="10259713at2759"/>
<gene>
    <name evidence="10" type="primary">CCDC113</name>
    <name evidence="10" type="ORF">AMEX_G12957</name>
</gene>
<feature type="domain" description="CCDC113/CCDC96 coiled-coil" evidence="9">
    <location>
        <begin position="121"/>
        <end position="289"/>
    </location>
</feature>
<dbReference type="EMBL" id="JAICCE010000010">
    <property type="protein sequence ID" value="KAG9272013.1"/>
    <property type="molecule type" value="Genomic_DNA"/>
</dbReference>
<dbReference type="KEGG" id="amex:103040997"/>
<evidence type="ECO:0000256" key="3">
    <source>
        <dbReference type="ARBA" id="ARBA00023054"/>
    </source>
</evidence>
<dbReference type="Proteomes" id="UP000694621">
    <property type="component" value="Unplaced"/>
</dbReference>
<evidence type="ECO:0000313" key="12">
    <source>
        <dbReference type="Proteomes" id="UP000694621"/>
    </source>
</evidence>
<evidence type="ECO:0000313" key="13">
    <source>
        <dbReference type="Proteomes" id="UP000752171"/>
    </source>
</evidence>
<feature type="compositionally biased region" description="Basic and acidic residues" evidence="8">
    <location>
        <begin position="112"/>
        <end position="122"/>
    </location>
</feature>
<dbReference type="GO" id="GO:0005930">
    <property type="term" value="C:axoneme"/>
    <property type="evidence" value="ECO:0007669"/>
    <property type="project" value="TreeGrafter"/>
</dbReference>
<keyword evidence="2" id="KW-0970">Cilium biogenesis/degradation</keyword>
<evidence type="ECO:0000256" key="4">
    <source>
        <dbReference type="ARBA" id="ARBA00023273"/>
    </source>
</evidence>
<evidence type="ECO:0000259" key="9">
    <source>
        <dbReference type="Pfam" id="PF13870"/>
    </source>
</evidence>
<dbReference type="GO" id="GO:0036064">
    <property type="term" value="C:ciliary basal body"/>
    <property type="evidence" value="ECO:0007669"/>
    <property type="project" value="TreeGrafter"/>
</dbReference>
<dbReference type="PANTHER" id="PTHR15654">
    <property type="entry name" value="COILED-COIL DOMAIN-CONTAINING PROTEIN 113-RELATED"/>
    <property type="match status" value="1"/>
</dbReference>
<feature type="region of interest" description="Disordered" evidence="8">
    <location>
        <begin position="112"/>
        <end position="137"/>
    </location>
</feature>
<reference evidence="11" key="2">
    <citation type="submission" date="2025-05" db="UniProtKB">
        <authorList>
            <consortium name="Ensembl"/>
        </authorList>
    </citation>
    <scope>IDENTIFICATION</scope>
</reference>
<reference evidence="10 13" key="1">
    <citation type="submission" date="2021-07" db="EMBL/GenBank/DDBJ databases">
        <authorList>
            <person name="Imarazene B."/>
            <person name="Zahm M."/>
            <person name="Klopp C."/>
            <person name="Cabau C."/>
            <person name="Beille S."/>
            <person name="Jouanno E."/>
            <person name="Castinel A."/>
            <person name="Lluch J."/>
            <person name="Gil L."/>
            <person name="Kuchtly C."/>
            <person name="Lopez Roques C."/>
            <person name="Donnadieu C."/>
            <person name="Parrinello H."/>
            <person name="Journot L."/>
            <person name="Du K."/>
            <person name="Schartl M."/>
            <person name="Retaux S."/>
            <person name="Guiguen Y."/>
        </authorList>
    </citation>
    <scope>NUCLEOTIDE SEQUENCE [LARGE SCALE GENOMIC DNA]</scope>
    <source>
        <strain evidence="10">Pach_M1</strain>
        <tissue evidence="10">Testis</tissue>
    </source>
</reference>
<proteinExistence type="inferred from homology"/>
<dbReference type="OMA" id="HERIQDN"/>
<dbReference type="InterPro" id="IPR025254">
    <property type="entry name" value="CCDC113/CCDC96_CC"/>
</dbReference>
<dbReference type="GeneID" id="103040997"/>
<dbReference type="GO" id="GO:0060271">
    <property type="term" value="P:cilium assembly"/>
    <property type="evidence" value="ECO:0007669"/>
    <property type="project" value="TreeGrafter"/>
</dbReference>